<accession>A0ABS1J1L9</accession>
<name>A0ABS1J1L9_9FIRM</name>
<dbReference type="EMBL" id="JAEPRJ010000001">
    <property type="protein sequence ID" value="MBK5898042.1"/>
    <property type="molecule type" value="Genomic_DNA"/>
</dbReference>
<dbReference type="SUPFAM" id="SSF88659">
    <property type="entry name" value="Sigma3 and sigma4 domains of RNA polymerase sigma factors"/>
    <property type="match status" value="1"/>
</dbReference>
<evidence type="ECO:0000313" key="1">
    <source>
        <dbReference type="EMBL" id="MBK5898036.1"/>
    </source>
</evidence>
<dbReference type="EMBL" id="JAEPRJ010000001">
    <property type="protein sequence ID" value="MBK5898036.1"/>
    <property type="molecule type" value="Genomic_DNA"/>
</dbReference>
<protein>
    <submittedName>
        <fullName evidence="1">Sigma-70 family RNA polymerase sigma factor</fullName>
    </submittedName>
</protein>
<dbReference type="Proteomes" id="UP000604730">
    <property type="component" value="Unassembled WGS sequence"/>
</dbReference>
<comment type="caution">
    <text evidence="1">The sequence shown here is derived from an EMBL/GenBank/DDBJ whole genome shotgun (WGS) entry which is preliminary data.</text>
</comment>
<organism evidence="1 3">
    <name type="scientific">Catonella massiliensis</name>
    <dbReference type="NCBI Taxonomy" id="2799636"/>
    <lineage>
        <taxon>Bacteria</taxon>
        <taxon>Bacillati</taxon>
        <taxon>Bacillota</taxon>
        <taxon>Clostridia</taxon>
        <taxon>Lachnospirales</taxon>
        <taxon>Lachnospiraceae</taxon>
        <taxon>Catonella</taxon>
    </lineage>
</organism>
<dbReference type="RefSeq" id="WP_208429484.1">
    <property type="nucleotide sequence ID" value="NZ_JAEPRJ010000001.1"/>
</dbReference>
<keyword evidence="3" id="KW-1185">Reference proteome</keyword>
<gene>
    <name evidence="1" type="ORF">JJN12_09665</name>
    <name evidence="2" type="ORF">JJN12_09695</name>
</gene>
<evidence type="ECO:0000313" key="3">
    <source>
        <dbReference type="Proteomes" id="UP000604730"/>
    </source>
</evidence>
<sequence>MQLIVRYENKNQIINLNSKEAEELMESLSLKYDKNLSEEELELLIQDAWDEGFNKPEYNNLHKFERHRGLSSKRSREEDDDVILEPQMDEVKDPTIFCKEEMERNDNWEYEEVCQKIRRILKQSTAEMVIAIALDGMSVGEYADLTGDIANNVSHRYRRAIKKLKDNYLKTSF</sequence>
<evidence type="ECO:0000313" key="2">
    <source>
        <dbReference type="EMBL" id="MBK5898042.1"/>
    </source>
</evidence>
<dbReference type="InterPro" id="IPR013324">
    <property type="entry name" value="RNA_pol_sigma_r3/r4-like"/>
</dbReference>
<reference evidence="1 3" key="1">
    <citation type="submission" date="2021-01" db="EMBL/GenBank/DDBJ databases">
        <title>Isolation and description of Catonella massiliensis sp. nov., a novel Catonella species, isolated from a stable periodontitis subject.</title>
        <authorList>
            <person name="Antezack A."/>
            <person name="Boxberger M."/>
            <person name="La Scola B."/>
            <person name="Monnet-Corti V."/>
        </authorList>
    </citation>
    <scope>NUCLEOTIDE SEQUENCE [LARGE SCALE GENOMIC DNA]</scope>
    <source>
        <strain evidence="1 3">Marseille-Q4567</strain>
    </source>
</reference>
<proteinExistence type="predicted"/>